<dbReference type="AlphaFoldDB" id="A0A397G1I0"/>
<accession>A0A397G1I0</accession>
<dbReference type="EMBL" id="PQFF01000565">
    <property type="protein sequence ID" value="RHZ44805.1"/>
    <property type="molecule type" value="Genomic_DNA"/>
</dbReference>
<proteinExistence type="predicted"/>
<reference evidence="1 2" key="1">
    <citation type="submission" date="2018-08" db="EMBL/GenBank/DDBJ databases">
        <title>Genome and evolution of the arbuscular mycorrhizal fungus Diversispora epigaea (formerly Glomus versiforme) and its bacterial endosymbionts.</title>
        <authorList>
            <person name="Sun X."/>
            <person name="Fei Z."/>
            <person name="Harrison M."/>
        </authorList>
    </citation>
    <scope>NUCLEOTIDE SEQUENCE [LARGE SCALE GENOMIC DNA]</scope>
    <source>
        <strain evidence="1 2">IT104</strain>
    </source>
</reference>
<evidence type="ECO:0000313" key="2">
    <source>
        <dbReference type="Proteomes" id="UP000266861"/>
    </source>
</evidence>
<dbReference type="Proteomes" id="UP000266861">
    <property type="component" value="Unassembled WGS sequence"/>
</dbReference>
<dbReference type="OrthoDB" id="5597012at2759"/>
<evidence type="ECO:0000313" key="1">
    <source>
        <dbReference type="EMBL" id="RHZ44805.1"/>
    </source>
</evidence>
<comment type="caution">
    <text evidence="1">The sequence shown here is derived from an EMBL/GenBank/DDBJ whole genome shotgun (WGS) entry which is preliminary data.</text>
</comment>
<gene>
    <name evidence="1" type="ORF">Glove_709g68</name>
</gene>
<protein>
    <submittedName>
        <fullName evidence="1">Uncharacterized protein</fullName>
    </submittedName>
</protein>
<sequence length="72" mass="8264">MNKLRDKKNWRGWVSNPGPSACKADALPLSYIPMNIFIAAKLKQKIRNGLSDNLFDGRTLFINRVFEEEPLD</sequence>
<dbReference type="AntiFam" id="ANF00011">
    <property type="entry name" value="tRNA translation"/>
</dbReference>
<keyword evidence="2" id="KW-1185">Reference proteome</keyword>
<organism evidence="1 2">
    <name type="scientific">Diversispora epigaea</name>
    <dbReference type="NCBI Taxonomy" id="1348612"/>
    <lineage>
        <taxon>Eukaryota</taxon>
        <taxon>Fungi</taxon>
        <taxon>Fungi incertae sedis</taxon>
        <taxon>Mucoromycota</taxon>
        <taxon>Glomeromycotina</taxon>
        <taxon>Glomeromycetes</taxon>
        <taxon>Diversisporales</taxon>
        <taxon>Diversisporaceae</taxon>
        <taxon>Diversispora</taxon>
    </lineage>
</organism>
<name>A0A397G1I0_9GLOM</name>